<name>A0A8X7W200_BRACI</name>
<keyword evidence="4" id="KW-1185">Reference proteome</keyword>
<dbReference type="PANTHER" id="PTHR31286">
    <property type="entry name" value="GLYCINE-RICH CELL WALL STRUCTURAL PROTEIN 1.8-LIKE"/>
    <property type="match status" value="1"/>
</dbReference>
<evidence type="ECO:0000313" key="4">
    <source>
        <dbReference type="Proteomes" id="UP000886595"/>
    </source>
</evidence>
<feature type="domain" description="DUF4283" evidence="2">
    <location>
        <begin position="60"/>
        <end position="112"/>
    </location>
</feature>
<sequence>MILQQRTICDSDSNNDSQIPAAADEDGGKSSKDVVDGMVMMTIPDEILVDPNPLWRCYVMGSKIDVQFLEKNTVLFRIENPQARARVINRKDWHKADVPLVVNEWSPGTALAPPDLSAIPIWIDLKGVPSLMFSHKTLKCLSRATGKFVKLHPNTEKCTRLDVARVLVEVNLHKTLVEKISFQDKDGENVVIDVSYPWLPPRCTVCSGWGHKGASCTSKKIQVLQKDKEVAVSAEGVDVVINGDGKVRYEIAANRNVALSLPLLEKQQDAEGEERVKEGNDLISPSRFSVLEKEGFDDSDVIENVDEDKMEEGEVVTVTQKTGAKAKNFTKSVRFPLGTSFKLSRQVPARSKEVKAARTTTNSKKASSRKL</sequence>
<feature type="compositionally biased region" description="Polar residues" evidence="1">
    <location>
        <begin position="1"/>
        <end position="18"/>
    </location>
</feature>
<dbReference type="Proteomes" id="UP000886595">
    <property type="component" value="Unassembled WGS sequence"/>
</dbReference>
<organism evidence="3 4">
    <name type="scientific">Brassica carinata</name>
    <name type="common">Ethiopian mustard</name>
    <name type="synonym">Abyssinian cabbage</name>
    <dbReference type="NCBI Taxonomy" id="52824"/>
    <lineage>
        <taxon>Eukaryota</taxon>
        <taxon>Viridiplantae</taxon>
        <taxon>Streptophyta</taxon>
        <taxon>Embryophyta</taxon>
        <taxon>Tracheophyta</taxon>
        <taxon>Spermatophyta</taxon>
        <taxon>Magnoliopsida</taxon>
        <taxon>eudicotyledons</taxon>
        <taxon>Gunneridae</taxon>
        <taxon>Pentapetalae</taxon>
        <taxon>rosids</taxon>
        <taxon>malvids</taxon>
        <taxon>Brassicales</taxon>
        <taxon>Brassicaceae</taxon>
        <taxon>Brassiceae</taxon>
        <taxon>Brassica</taxon>
    </lineage>
</organism>
<dbReference type="InterPro" id="IPR040256">
    <property type="entry name" value="At4g02000-like"/>
</dbReference>
<feature type="region of interest" description="Disordered" evidence="1">
    <location>
        <begin position="1"/>
        <end position="31"/>
    </location>
</feature>
<dbReference type="Pfam" id="PF14111">
    <property type="entry name" value="DUF4283"/>
    <property type="match status" value="1"/>
</dbReference>
<evidence type="ECO:0000313" key="3">
    <source>
        <dbReference type="EMBL" id="KAG2321536.1"/>
    </source>
</evidence>
<dbReference type="PANTHER" id="PTHR31286:SF148">
    <property type="entry name" value="DUF4283 DOMAIN-CONTAINING PROTEIN"/>
    <property type="match status" value="1"/>
</dbReference>
<feature type="region of interest" description="Disordered" evidence="1">
    <location>
        <begin position="346"/>
        <end position="371"/>
    </location>
</feature>
<dbReference type="AlphaFoldDB" id="A0A8X7W200"/>
<comment type="caution">
    <text evidence="3">The sequence shown here is derived from an EMBL/GenBank/DDBJ whole genome shotgun (WGS) entry which is preliminary data.</text>
</comment>
<proteinExistence type="predicted"/>
<gene>
    <name evidence="3" type="ORF">Bca52824_014749</name>
</gene>
<protein>
    <recommendedName>
        <fullName evidence="2">DUF4283 domain-containing protein</fullName>
    </recommendedName>
</protein>
<evidence type="ECO:0000259" key="2">
    <source>
        <dbReference type="Pfam" id="PF14111"/>
    </source>
</evidence>
<dbReference type="OrthoDB" id="1112773at2759"/>
<evidence type="ECO:0000256" key="1">
    <source>
        <dbReference type="SAM" id="MobiDB-lite"/>
    </source>
</evidence>
<dbReference type="InterPro" id="IPR025558">
    <property type="entry name" value="DUF4283"/>
</dbReference>
<accession>A0A8X7W200</accession>
<reference evidence="3 4" key="1">
    <citation type="submission" date="2020-02" db="EMBL/GenBank/DDBJ databases">
        <authorList>
            <person name="Ma Q."/>
            <person name="Huang Y."/>
            <person name="Song X."/>
            <person name="Pei D."/>
        </authorList>
    </citation>
    <scope>NUCLEOTIDE SEQUENCE [LARGE SCALE GENOMIC DNA]</scope>
    <source>
        <strain evidence="3">Sxm20200214</strain>
        <tissue evidence="3">Leaf</tissue>
    </source>
</reference>
<dbReference type="EMBL" id="JAAMPC010000003">
    <property type="protein sequence ID" value="KAG2321536.1"/>
    <property type="molecule type" value="Genomic_DNA"/>
</dbReference>